<dbReference type="InterPro" id="IPR046802">
    <property type="entry name" value="OpcA_G6PD_C"/>
</dbReference>
<feature type="domain" description="Glucose-6-phosphate dehydrogenase assembly protein OpcA C-terminal" evidence="2">
    <location>
        <begin position="164"/>
        <end position="292"/>
    </location>
</feature>
<dbReference type="Pfam" id="PF10128">
    <property type="entry name" value="OpcA_G6PD_assem"/>
    <property type="match status" value="1"/>
</dbReference>
<proteinExistence type="predicted"/>
<dbReference type="OrthoDB" id="128564at2"/>
<dbReference type="Pfam" id="PF20171">
    <property type="entry name" value="OpcA_G6PD_C"/>
    <property type="match status" value="1"/>
</dbReference>
<evidence type="ECO:0000259" key="1">
    <source>
        <dbReference type="Pfam" id="PF10128"/>
    </source>
</evidence>
<dbReference type="AlphaFoldDB" id="A0A554SFX7"/>
<name>A0A554SFX7_9ACTN</name>
<keyword evidence="4" id="KW-1185">Reference proteome</keyword>
<reference evidence="3 4" key="1">
    <citation type="submission" date="2019-07" db="EMBL/GenBank/DDBJ databases">
        <authorList>
            <person name="Zhao L.H."/>
        </authorList>
    </citation>
    <scope>NUCLEOTIDE SEQUENCE [LARGE SCALE GENOMIC DNA]</scope>
    <source>
        <strain evidence="3 4">Co35</strain>
    </source>
</reference>
<feature type="domain" description="Glucose-6-phosphate dehydrogenase assembly protein OpcA N-terminal" evidence="1">
    <location>
        <begin position="51"/>
        <end position="159"/>
    </location>
</feature>
<evidence type="ECO:0000259" key="2">
    <source>
        <dbReference type="Pfam" id="PF20171"/>
    </source>
</evidence>
<dbReference type="EMBL" id="VLNT01000003">
    <property type="protein sequence ID" value="TSD65248.1"/>
    <property type="molecule type" value="Genomic_DNA"/>
</dbReference>
<evidence type="ECO:0000313" key="4">
    <source>
        <dbReference type="Proteomes" id="UP000316988"/>
    </source>
</evidence>
<dbReference type="PANTHER" id="PTHR38658:SF1">
    <property type="entry name" value="OXPP CYCLE PROTEIN OPCA-RELATED"/>
    <property type="match status" value="1"/>
</dbReference>
<accession>A0A554SFX7</accession>
<dbReference type="Proteomes" id="UP000316988">
    <property type="component" value="Unassembled WGS sequence"/>
</dbReference>
<protein>
    <submittedName>
        <fullName evidence="3">Oxidoreductase</fullName>
    </submittedName>
</protein>
<organism evidence="3 4">
    <name type="scientific">Aeromicrobium piscarium</name>
    <dbReference type="NCBI Taxonomy" id="2590901"/>
    <lineage>
        <taxon>Bacteria</taxon>
        <taxon>Bacillati</taxon>
        <taxon>Actinomycetota</taxon>
        <taxon>Actinomycetes</taxon>
        <taxon>Propionibacteriales</taxon>
        <taxon>Nocardioidaceae</taxon>
        <taxon>Aeromicrobium</taxon>
    </lineage>
</organism>
<dbReference type="InterPro" id="IPR004555">
    <property type="entry name" value="G6PDH_assembly_OpcA"/>
</dbReference>
<sequence length="301" mass="32119">MEIALTDTNAGDIARALVRARHGAGSPAMDMVLTLLVVTDDENVADAMRTATALSTEHPARVIGVVLGDGRGRARLNAKVRVGESSTGESILLRIAGKLTRHSESVVLPLLLPDSPVVIWWPAHGPADPSHDPIGQLAQRRLTDAESTGQPVRALRNVARHYAPGDTDLAWTRLTPWRALLAAALDQSAGTVSSGSVVSDEGNPAAVLLVAWLESRLGVPISHRHGPGTQIGEVTLETDLGTVRLTRQDEASCEFTVPGSASRVVPLGRRTLAELLAEDLRRLDPDVIYAETIDQLLEQNI</sequence>
<dbReference type="PANTHER" id="PTHR38658">
    <property type="entry name" value="OXPP CYCLE PROTEIN OPCA-RELATED"/>
    <property type="match status" value="1"/>
</dbReference>
<gene>
    <name evidence="3" type="ORF">FNM00_05990</name>
</gene>
<evidence type="ECO:0000313" key="3">
    <source>
        <dbReference type="EMBL" id="TSD65248.1"/>
    </source>
</evidence>
<comment type="caution">
    <text evidence="3">The sequence shown here is derived from an EMBL/GenBank/DDBJ whole genome shotgun (WGS) entry which is preliminary data.</text>
</comment>
<dbReference type="RefSeq" id="WP_143912408.1">
    <property type="nucleotide sequence ID" value="NZ_VLNT01000003.1"/>
</dbReference>
<dbReference type="InterPro" id="IPR046801">
    <property type="entry name" value="OpcA_G6PD_N"/>
</dbReference>